<dbReference type="InterPro" id="IPR006665">
    <property type="entry name" value="OmpA-like"/>
</dbReference>
<evidence type="ECO:0000256" key="5">
    <source>
        <dbReference type="ARBA" id="ARBA00023306"/>
    </source>
</evidence>
<dbReference type="PROSITE" id="PS51123">
    <property type="entry name" value="OMPA_2"/>
    <property type="match status" value="1"/>
</dbReference>
<feature type="domain" description="OmpA-like" evidence="7">
    <location>
        <begin position="9"/>
        <end position="123"/>
    </location>
</feature>
<evidence type="ECO:0000256" key="4">
    <source>
        <dbReference type="ARBA" id="ARBA00023237"/>
    </source>
</evidence>
<dbReference type="Proteomes" id="UP000241436">
    <property type="component" value="Unassembled WGS sequence"/>
</dbReference>
<dbReference type="InterPro" id="IPR036737">
    <property type="entry name" value="OmpA-like_sf"/>
</dbReference>
<keyword evidence="3 6" id="KW-0472">Membrane</keyword>
<dbReference type="Pfam" id="PF00691">
    <property type="entry name" value="OmpA"/>
    <property type="match status" value="1"/>
</dbReference>
<dbReference type="GO" id="GO:0051301">
    <property type="term" value="P:cell division"/>
    <property type="evidence" value="ECO:0007669"/>
    <property type="project" value="UniProtKB-KW"/>
</dbReference>
<dbReference type="PANTHER" id="PTHR30329">
    <property type="entry name" value="STATOR ELEMENT OF FLAGELLAR MOTOR COMPLEX"/>
    <property type="match status" value="1"/>
</dbReference>
<reference evidence="8 9" key="1">
    <citation type="submission" date="2017-09" db="EMBL/GenBank/DDBJ databases">
        <title>Bloom of a denitrifying methanotroph, Candidatus Methylomirabilis limnetica, in a deep stratified lake.</title>
        <authorList>
            <person name="Graf J.S."/>
            <person name="Marchant H.K."/>
            <person name="Tienken D."/>
            <person name="Hach P.F."/>
            <person name="Brand A."/>
            <person name="Schubert C.J."/>
            <person name="Kuypers M.M."/>
            <person name="Milucka J."/>
        </authorList>
    </citation>
    <scope>NUCLEOTIDE SEQUENCE [LARGE SCALE GENOMIC DNA]</scope>
    <source>
        <strain evidence="8 9">Zug</strain>
    </source>
</reference>
<dbReference type="InterPro" id="IPR014169">
    <property type="entry name" value="Pal_lipo_C"/>
</dbReference>
<dbReference type="OrthoDB" id="9809164at2"/>
<dbReference type="InterPro" id="IPR006664">
    <property type="entry name" value="OMP_bac"/>
</dbReference>
<evidence type="ECO:0000313" key="8">
    <source>
        <dbReference type="EMBL" id="PTL35159.1"/>
    </source>
</evidence>
<dbReference type="PRINTS" id="PR01021">
    <property type="entry name" value="OMPADOMAIN"/>
</dbReference>
<keyword evidence="4" id="KW-0998">Cell outer membrane</keyword>
<dbReference type="Gene3D" id="3.30.1330.60">
    <property type="entry name" value="OmpA-like domain"/>
    <property type="match status" value="1"/>
</dbReference>
<keyword evidence="5" id="KW-0131">Cell cycle</keyword>
<accession>A0A2T4TVM6</accession>
<evidence type="ECO:0000256" key="2">
    <source>
        <dbReference type="ARBA" id="ARBA00022618"/>
    </source>
</evidence>
<dbReference type="NCBIfam" id="TIGR02802">
    <property type="entry name" value="Pal_lipo"/>
    <property type="match status" value="1"/>
</dbReference>
<dbReference type="SUPFAM" id="SSF103088">
    <property type="entry name" value="OmpA-like"/>
    <property type="match status" value="1"/>
</dbReference>
<evidence type="ECO:0000259" key="7">
    <source>
        <dbReference type="PROSITE" id="PS51123"/>
    </source>
</evidence>
<gene>
    <name evidence="8" type="primary">pal</name>
    <name evidence="8" type="ORF">CLG94_11255</name>
</gene>
<dbReference type="PANTHER" id="PTHR30329:SF21">
    <property type="entry name" value="LIPOPROTEIN YIAD-RELATED"/>
    <property type="match status" value="1"/>
</dbReference>
<keyword evidence="2" id="KW-0132">Cell division</keyword>
<keyword evidence="9" id="KW-1185">Reference proteome</keyword>
<sequence length="123" mass="13656">MAAAPVARVPAKKVSPLKDIFFDFDKSSIRADVIKSLIENVQWLKAHPTASIIIEGHCDERGTGEYNLALGQRRAKSVTNYLVAAGIDAKRIKTISYGKERPFATGHDESTRKLNRRAHLVLQ</sequence>
<comment type="caution">
    <text evidence="8">The sequence shown here is derived from an EMBL/GenBank/DDBJ whole genome shotgun (WGS) entry which is preliminary data.</text>
</comment>
<comment type="subcellular location">
    <subcellularLocation>
        <location evidence="1">Cell outer membrane</location>
    </subcellularLocation>
</comment>
<dbReference type="GO" id="GO:0009279">
    <property type="term" value="C:cell outer membrane"/>
    <property type="evidence" value="ECO:0007669"/>
    <property type="project" value="UniProtKB-SubCell"/>
</dbReference>
<evidence type="ECO:0000313" key="9">
    <source>
        <dbReference type="Proteomes" id="UP000241436"/>
    </source>
</evidence>
<dbReference type="EMBL" id="NVQC01000029">
    <property type="protein sequence ID" value="PTL35159.1"/>
    <property type="molecule type" value="Genomic_DNA"/>
</dbReference>
<evidence type="ECO:0000256" key="1">
    <source>
        <dbReference type="ARBA" id="ARBA00004442"/>
    </source>
</evidence>
<evidence type="ECO:0000256" key="6">
    <source>
        <dbReference type="PROSITE-ProRule" id="PRU00473"/>
    </source>
</evidence>
<reference evidence="9" key="2">
    <citation type="journal article" date="2018" name="Environ. Microbiol.">
        <title>Bloom of a denitrifying methanotroph, 'Candidatus Methylomirabilis limnetica', in a deep stratified lake.</title>
        <authorList>
            <person name="Graf J.S."/>
            <person name="Mayr M.J."/>
            <person name="Marchant H.K."/>
            <person name="Tienken D."/>
            <person name="Hach P.F."/>
            <person name="Brand A."/>
            <person name="Schubert C.J."/>
            <person name="Kuypers M.M."/>
            <person name="Milucka J."/>
        </authorList>
    </citation>
    <scope>NUCLEOTIDE SEQUENCE [LARGE SCALE GENOMIC DNA]</scope>
    <source>
        <strain evidence="9">Zug</strain>
    </source>
</reference>
<protein>
    <submittedName>
        <fullName evidence="8">Peptidoglycan-associated lipoprotein</fullName>
    </submittedName>
</protein>
<keyword evidence="8" id="KW-0449">Lipoprotein</keyword>
<proteinExistence type="predicted"/>
<dbReference type="InterPro" id="IPR050330">
    <property type="entry name" value="Bact_OuterMem_StrucFunc"/>
</dbReference>
<evidence type="ECO:0000256" key="3">
    <source>
        <dbReference type="ARBA" id="ARBA00023136"/>
    </source>
</evidence>
<organism evidence="8 9">
    <name type="scientific">Candidatus Methylomirabilis limnetica</name>
    <dbReference type="NCBI Taxonomy" id="2033718"/>
    <lineage>
        <taxon>Bacteria</taxon>
        <taxon>Candidatus Methylomirabilota</taxon>
        <taxon>Candidatus Methylomirabilia</taxon>
        <taxon>Candidatus Methylomirabilales</taxon>
        <taxon>Candidatus Methylomirabilaceae</taxon>
        <taxon>Candidatus Methylomirabilis</taxon>
    </lineage>
</organism>
<name>A0A2T4TVM6_9BACT</name>
<dbReference type="CDD" id="cd07185">
    <property type="entry name" value="OmpA_C-like"/>
    <property type="match status" value="1"/>
</dbReference>
<dbReference type="AlphaFoldDB" id="A0A2T4TVM6"/>